<evidence type="ECO:0000313" key="2">
    <source>
        <dbReference type="Proteomes" id="UP000593766"/>
    </source>
</evidence>
<dbReference type="EMBL" id="CP063144">
    <property type="protein sequence ID" value="QOR94713.1"/>
    <property type="molecule type" value="Genomic_DNA"/>
</dbReference>
<protein>
    <submittedName>
        <fullName evidence="1">Uncharacterized protein</fullName>
    </submittedName>
</protein>
<dbReference type="Proteomes" id="UP000593766">
    <property type="component" value="Chromosome"/>
</dbReference>
<organism evidence="1 2">
    <name type="scientific">Thermosphaera chiliense</name>
    <dbReference type="NCBI Taxonomy" id="3402707"/>
    <lineage>
        <taxon>Archaea</taxon>
        <taxon>Thermoproteota</taxon>
        <taxon>Thermoprotei</taxon>
        <taxon>Desulfurococcales</taxon>
        <taxon>Desulfurococcaceae</taxon>
        <taxon>Thermosphaera</taxon>
    </lineage>
</organism>
<proteinExistence type="predicted"/>
<reference evidence="1 2" key="1">
    <citation type="submission" date="2020-10" db="EMBL/GenBank/DDBJ databases">
        <title>Complete genome sequence of Thermosphaera aggregans strain 3507.</title>
        <authorList>
            <person name="Zayulina K.S."/>
            <person name="Elcheninov A.G."/>
            <person name="Toshchakov S.V."/>
            <person name="Kublanov I.V."/>
            <person name="Kochetkova T.V."/>
        </authorList>
    </citation>
    <scope>NUCLEOTIDE SEQUENCE [LARGE SCALE GENOMIC DNA]</scope>
    <source>
        <strain evidence="1 2">3507</strain>
    </source>
</reference>
<keyword evidence="2" id="KW-1185">Reference proteome</keyword>
<dbReference type="KEGG" id="tcs:IMZ38_01910"/>
<name>A0A7M1UT78_9CREN</name>
<dbReference type="AlphaFoldDB" id="A0A7M1UT78"/>
<dbReference type="GeneID" id="59454134"/>
<gene>
    <name evidence="1" type="ORF">IMZ38_01910</name>
</gene>
<accession>A0A7M1UT78</accession>
<evidence type="ECO:0000313" key="1">
    <source>
        <dbReference type="EMBL" id="QOR94713.1"/>
    </source>
</evidence>
<sequence length="54" mass="5924">MFGGELCNGLKRESLDCSKLFSHGARRALGCEKLGAPLLKSWEPVDECAVEIEE</sequence>
<dbReference type="RefSeq" id="WP_193436510.1">
    <property type="nucleotide sequence ID" value="NZ_CP063144.1"/>
</dbReference>